<evidence type="ECO:0000256" key="6">
    <source>
        <dbReference type="ARBA" id="ARBA00023122"/>
    </source>
</evidence>
<dbReference type="GO" id="GO:0005886">
    <property type="term" value="C:plasma membrane"/>
    <property type="evidence" value="ECO:0007669"/>
    <property type="project" value="TreeGrafter"/>
</dbReference>
<evidence type="ECO:0000256" key="10">
    <source>
        <dbReference type="SAM" id="Phobius"/>
    </source>
</evidence>
<dbReference type="SMART" id="SM01091">
    <property type="entry name" value="CorC_HlyC"/>
    <property type="match status" value="1"/>
</dbReference>
<dbReference type="InterPro" id="IPR000644">
    <property type="entry name" value="CBS_dom"/>
</dbReference>
<dbReference type="SUPFAM" id="SSF56176">
    <property type="entry name" value="FAD-binding/transporter-associated domain-like"/>
    <property type="match status" value="1"/>
</dbReference>
<dbReference type="Gene3D" id="3.10.580.10">
    <property type="entry name" value="CBS-domain"/>
    <property type="match status" value="1"/>
</dbReference>
<evidence type="ECO:0000313" key="14">
    <source>
        <dbReference type="Proteomes" id="UP000181884"/>
    </source>
</evidence>
<keyword evidence="6 8" id="KW-0129">CBS domain</keyword>
<dbReference type="Pfam" id="PF01595">
    <property type="entry name" value="CNNM"/>
    <property type="match status" value="1"/>
</dbReference>
<comment type="subcellular location">
    <subcellularLocation>
        <location evidence="1">Membrane</location>
        <topology evidence="1">Multi-pass membrane protein</topology>
    </subcellularLocation>
</comment>
<evidence type="ECO:0000313" key="13">
    <source>
        <dbReference type="EMBL" id="OJG19829.1"/>
    </source>
</evidence>
<dbReference type="PANTHER" id="PTHR22777:SF17">
    <property type="entry name" value="UPF0053 PROTEIN SLL0260"/>
    <property type="match status" value="1"/>
</dbReference>
<feature type="transmembrane region" description="Helical" evidence="10">
    <location>
        <begin position="82"/>
        <end position="107"/>
    </location>
</feature>
<comment type="similarity">
    <text evidence="2">Belongs to the UPF0053 family.</text>
</comment>
<feature type="domain" description="CBS" evidence="11">
    <location>
        <begin position="205"/>
        <end position="264"/>
    </location>
</feature>
<dbReference type="Pfam" id="PF03471">
    <property type="entry name" value="CorC_HlyC"/>
    <property type="match status" value="1"/>
</dbReference>
<dbReference type="RefSeq" id="WP_067391305.1">
    <property type="nucleotide sequence ID" value="NZ_JXKH01000001.1"/>
</dbReference>
<proteinExistence type="inferred from homology"/>
<accession>A0A1L8RJ86</accession>
<dbReference type="FunFam" id="3.10.580.10:FF:000002">
    <property type="entry name" value="Magnesium/cobalt efflux protein CorC"/>
    <property type="match status" value="1"/>
</dbReference>
<dbReference type="InterPro" id="IPR044751">
    <property type="entry name" value="Ion_transp-like_CBS"/>
</dbReference>
<protein>
    <recommendedName>
        <fullName evidence="15">Hemolysin</fullName>
    </recommendedName>
</protein>
<evidence type="ECO:0000256" key="5">
    <source>
        <dbReference type="ARBA" id="ARBA00022989"/>
    </source>
</evidence>
<name>A0A1L8RJ86_9ENTE</name>
<evidence type="ECO:0000256" key="3">
    <source>
        <dbReference type="ARBA" id="ARBA00022692"/>
    </source>
</evidence>
<dbReference type="PANTHER" id="PTHR22777">
    <property type="entry name" value="HEMOLYSIN-RELATED"/>
    <property type="match status" value="1"/>
</dbReference>
<keyword evidence="5 9" id="KW-1133">Transmembrane helix</keyword>
<keyword evidence="4" id="KW-0677">Repeat</keyword>
<evidence type="ECO:0000256" key="2">
    <source>
        <dbReference type="ARBA" id="ARBA00006337"/>
    </source>
</evidence>
<evidence type="ECO:0000259" key="11">
    <source>
        <dbReference type="PROSITE" id="PS51371"/>
    </source>
</evidence>
<dbReference type="PROSITE" id="PS51371">
    <property type="entry name" value="CBS"/>
    <property type="match status" value="2"/>
</dbReference>
<dbReference type="Pfam" id="PF00571">
    <property type="entry name" value="CBS"/>
    <property type="match status" value="2"/>
</dbReference>
<dbReference type="STRING" id="214095.RU97_GL000062"/>
<dbReference type="InterPro" id="IPR036318">
    <property type="entry name" value="FAD-bd_PCMH-like_sf"/>
</dbReference>
<evidence type="ECO:0000256" key="7">
    <source>
        <dbReference type="ARBA" id="ARBA00023136"/>
    </source>
</evidence>
<feature type="transmembrane region" description="Helical" evidence="10">
    <location>
        <begin position="127"/>
        <end position="148"/>
    </location>
</feature>
<evidence type="ECO:0008006" key="15">
    <source>
        <dbReference type="Google" id="ProtNLM"/>
    </source>
</evidence>
<dbReference type="InterPro" id="IPR002550">
    <property type="entry name" value="CNNM"/>
</dbReference>
<feature type="transmembrane region" description="Helical" evidence="10">
    <location>
        <begin position="6"/>
        <end position="29"/>
    </location>
</feature>
<dbReference type="EMBL" id="JXKH01000001">
    <property type="protein sequence ID" value="OJG19829.1"/>
    <property type="molecule type" value="Genomic_DNA"/>
</dbReference>
<keyword evidence="14" id="KW-1185">Reference proteome</keyword>
<dbReference type="Proteomes" id="UP000181884">
    <property type="component" value="Unassembled WGS sequence"/>
</dbReference>
<sequence length="416" mass="46613">MDPQSSYLIGILIVLLILSAFFSSSETAFSSANRIRLKSYAQLGKQSAQTALDLLEDYDHLLSTILIGNNIVNIAASSIATLLFVAHFGNLGVTLSTVVMTLLVLSFGEITPKTLAKEDPEAFAMRFAWLLKVLNTLFTPLNALFSVWKKLLQRFMPATERSTITEEELLSLVEEAAQEGSIDEEDEVLIKNVVEFNDTEVGAIYTPRVDVISINAKMDCQEITDLFIQTGFSRLPFYQTNIDEIEGIIHQKDFHNDVITGKKSIEEIVKPVAFVPKSIKISELLKNLQREKLHLAVVVDEHGGTLGIATMEDIIEELVGEIWDEYDQEDLELIKLSDYEYRIKGQKDLDDLEDILMLADRLGATTVGGYIMNSLGKIPEVGDELKIGSYELSVIEMDQHRIEEVRLLIQPESQPQ</sequence>
<evidence type="ECO:0000256" key="9">
    <source>
        <dbReference type="PROSITE-ProRule" id="PRU01193"/>
    </source>
</evidence>
<dbReference type="AlphaFoldDB" id="A0A1L8RJ86"/>
<comment type="caution">
    <text evidence="13">The sequence shown here is derived from an EMBL/GenBank/DDBJ whole genome shotgun (WGS) entry which is preliminary data.</text>
</comment>
<keyword evidence="3 9" id="KW-0812">Transmembrane</keyword>
<reference evidence="13 14" key="1">
    <citation type="submission" date="2014-12" db="EMBL/GenBank/DDBJ databases">
        <title>Draft genome sequences of 29 type strains of Enterococci.</title>
        <authorList>
            <person name="Zhong Z."/>
            <person name="Sun Z."/>
            <person name="Liu W."/>
            <person name="Zhang W."/>
            <person name="Zhang H."/>
        </authorList>
    </citation>
    <scope>NUCLEOTIDE SEQUENCE [LARGE SCALE GENOMIC DNA]</scope>
    <source>
        <strain evidence="13 14">DSM 17029</strain>
    </source>
</reference>
<gene>
    <name evidence="13" type="ORF">RU97_GL000062</name>
</gene>
<dbReference type="PROSITE" id="PS51846">
    <property type="entry name" value="CNNM"/>
    <property type="match status" value="1"/>
</dbReference>
<dbReference type="Gene3D" id="3.30.465.10">
    <property type="match status" value="1"/>
</dbReference>
<dbReference type="SUPFAM" id="SSF54631">
    <property type="entry name" value="CBS-domain pair"/>
    <property type="match status" value="1"/>
</dbReference>
<dbReference type="GO" id="GO:0050660">
    <property type="term" value="F:flavin adenine dinucleotide binding"/>
    <property type="evidence" value="ECO:0007669"/>
    <property type="project" value="InterPro"/>
</dbReference>
<evidence type="ECO:0000259" key="12">
    <source>
        <dbReference type="PROSITE" id="PS51846"/>
    </source>
</evidence>
<dbReference type="InterPro" id="IPR046342">
    <property type="entry name" value="CBS_dom_sf"/>
</dbReference>
<evidence type="ECO:0000256" key="8">
    <source>
        <dbReference type="PROSITE-ProRule" id="PRU00703"/>
    </source>
</evidence>
<keyword evidence="7 9" id="KW-0472">Membrane</keyword>
<dbReference type="InterPro" id="IPR005170">
    <property type="entry name" value="Transptr-assoc_dom"/>
</dbReference>
<evidence type="ECO:0000256" key="1">
    <source>
        <dbReference type="ARBA" id="ARBA00004141"/>
    </source>
</evidence>
<evidence type="ECO:0000256" key="4">
    <source>
        <dbReference type="ARBA" id="ARBA00022737"/>
    </source>
</evidence>
<organism evidence="13 14">
    <name type="scientific">Enterococcus canis</name>
    <dbReference type="NCBI Taxonomy" id="214095"/>
    <lineage>
        <taxon>Bacteria</taxon>
        <taxon>Bacillati</taxon>
        <taxon>Bacillota</taxon>
        <taxon>Bacilli</taxon>
        <taxon>Lactobacillales</taxon>
        <taxon>Enterococcaceae</taxon>
        <taxon>Enterococcus</taxon>
    </lineage>
</organism>
<feature type="domain" description="CNNM transmembrane" evidence="12">
    <location>
        <begin position="1"/>
        <end position="186"/>
    </location>
</feature>
<dbReference type="InterPro" id="IPR016169">
    <property type="entry name" value="FAD-bd_PCMH_sub2"/>
</dbReference>
<feature type="domain" description="CBS" evidence="11">
    <location>
        <begin position="268"/>
        <end position="325"/>
    </location>
</feature>
<dbReference type="CDD" id="cd04590">
    <property type="entry name" value="CBS_pair_CorC_HlyC_assoc"/>
    <property type="match status" value="1"/>
</dbReference>
<dbReference type="SMART" id="SM00116">
    <property type="entry name" value="CBS"/>
    <property type="match status" value="2"/>
</dbReference>